<dbReference type="PIRSF" id="PIRSF005715">
    <property type="entry name" value="VPS45_Sec1"/>
    <property type="match status" value="1"/>
</dbReference>
<feature type="region of interest" description="Disordered" evidence="2">
    <location>
        <begin position="546"/>
        <end position="566"/>
    </location>
</feature>
<dbReference type="PANTHER" id="PTHR11679">
    <property type="entry name" value="VESICLE PROTEIN SORTING-ASSOCIATED"/>
    <property type="match status" value="1"/>
</dbReference>
<dbReference type="InterPro" id="IPR036045">
    <property type="entry name" value="Sec1-like_sf"/>
</dbReference>
<dbReference type="GO" id="GO:0016192">
    <property type="term" value="P:vesicle-mediated transport"/>
    <property type="evidence" value="ECO:0007669"/>
    <property type="project" value="InterPro"/>
</dbReference>
<feature type="region of interest" description="Disordered" evidence="2">
    <location>
        <begin position="112"/>
        <end position="131"/>
    </location>
</feature>
<dbReference type="Pfam" id="PF00995">
    <property type="entry name" value="Sec1"/>
    <property type="match status" value="1"/>
</dbReference>
<dbReference type="InterPro" id="IPR001619">
    <property type="entry name" value="Sec1-like"/>
</dbReference>
<name>A0A9W6T159_CANBO</name>
<organism evidence="3 4">
    <name type="scientific">Candida boidinii</name>
    <name type="common">Yeast</name>
    <dbReference type="NCBI Taxonomy" id="5477"/>
    <lineage>
        <taxon>Eukaryota</taxon>
        <taxon>Fungi</taxon>
        <taxon>Dikarya</taxon>
        <taxon>Ascomycota</taxon>
        <taxon>Saccharomycotina</taxon>
        <taxon>Pichiomycetes</taxon>
        <taxon>Pichiales</taxon>
        <taxon>Pichiaceae</taxon>
        <taxon>Ogataea</taxon>
        <taxon>Ogataea/Candida clade</taxon>
    </lineage>
</organism>
<gene>
    <name evidence="3" type="ORF">Cboi02_000313200</name>
</gene>
<evidence type="ECO:0000256" key="1">
    <source>
        <dbReference type="ARBA" id="ARBA00009884"/>
    </source>
</evidence>
<evidence type="ECO:0000313" key="3">
    <source>
        <dbReference type="EMBL" id="GME71230.1"/>
    </source>
</evidence>
<protein>
    <submittedName>
        <fullName evidence="3">Unnamed protein product</fullName>
    </submittedName>
</protein>
<dbReference type="EMBL" id="BSXN01001035">
    <property type="protein sequence ID" value="GME71230.1"/>
    <property type="molecule type" value="Genomic_DNA"/>
</dbReference>
<dbReference type="Gene3D" id="3.40.50.2060">
    <property type="match status" value="1"/>
</dbReference>
<feature type="region of interest" description="Disordered" evidence="2">
    <location>
        <begin position="589"/>
        <end position="609"/>
    </location>
</feature>
<comment type="similarity">
    <text evidence="1">Belongs to the STXBP/unc-18/SEC1 family.</text>
</comment>
<feature type="compositionally biased region" description="Polar residues" evidence="2">
    <location>
        <begin position="112"/>
        <end position="122"/>
    </location>
</feature>
<sequence length="779" mass="89503">MSLYELQRERLINTLKEANATSKHVITDDLTDSIVTSLIPKNEILIHCYTYNKIDSIERSTGQGSALYFLSANDYSIDCLLTDFKYCKRYEYAIIAFMSNSIKYTSNTNGDNGKNNSYQNPNEFADESGLSPSQLKKLSTCKNLLEVASNGRFEMIDFLNLRTIDQRIFVSDSHYSIPCYFNYENLGYDLYNYQVVKAVNSMLTLCILTNEYPIIRYYNSKISKELAFKLQNAIDQYYAQNTNIEPNFNKTIFFITDRTMDLISPFYYYQTYKSLTFDFIPDLMTKHRGDYDYIYKYEVETGTGTETKTLILNSTDDKFWNELKNKMFSDAVTIIKRYYHELLEENKGYEQVTDLRHAALTTDDFALKKQLIVGHFKLINKLTQMIGNSPKISDMMVFESKICSNIISSKELYEPVTDDLIDILNPNNKQQQQDVDISDKMRMLILYAIYRGGIIESDIRKLCFFGIEDKSKADSIIEFFKNFQKFGFNLIKPDPRSKSVNPGKKISPYHSISNTDVYTERYTSGLINIIGKIAFNRLPEYYSNANMKQDRDHGNGGGGGGHDSDPHIEFPYTKISPFDDATDTSILQSYPGNGNAAPRRRPKWTAKPSDNYDINRPKMFVFVAGGLTQSEITEFSRLEEKVNKNIFVGTDEIYSTNDLIGDIRLMDSPRDDLELPLDKFLEHRDVPQHVIDNAQKVKARQDQAASRKKQHEQLLASGSNASLPLSSQQSYSQNSSRMNSPPQSSDSHKHKSSSSKKTDKEESKTKSKKKFFSKIKKIL</sequence>
<feature type="compositionally biased region" description="Basic residues" evidence="2">
    <location>
        <begin position="766"/>
        <end position="779"/>
    </location>
</feature>
<feature type="region of interest" description="Disordered" evidence="2">
    <location>
        <begin position="696"/>
        <end position="779"/>
    </location>
</feature>
<dbReference type="Gene3D" id="3.40.50.1910">
    <property type="match status" value="2"/>
</dbReference>
<dbReference type="InterPro" id="IPR043154">
    <property type="entry name" value="Sec-1-like_dom1"/>
</dbReference>
<reference evidence="3" key="1">
    <citation type="submission" date="2023-04" db="EMBL/GenBank/DDBJ databases">
        <title>Candida boidinii NBRC 10035.</title>
        <authorList>
            <person name="Ichikawa N."/>
            <person name="Sato H."/>
            <person name="Tonouchi N."/>
        </authorList>
    </citation>
    <scope>NUCLEOTIDE SEQUENCE</scope>
    <source>
        <strain evidence="3">NBRC 10035</strain>
    </source>
</reference>
<dbReference type="SUPFAM" id="SSF56815">
    <property type="entry name" value="Sec1/munc18-like (SM) proteins"/>
    <property type="match status" value="1"/>
</dbReference>
<dbReference type="AlphaFoldDB" id="A0A9W6T159"/>
<proteinExistence type="inferred from homology"/>
<feature type="compositionally biased region" description="Low complexity" evidence="2">
    <location>
        <begin position="722"/>
        <end position="745"/>
    </location>
</feature>
<keyword evidence="4" id="KW-1185">Reference proteome</keyword>
<feature type="compositionally biased region" description="Basic and acidic residues" evidence="2">
    <location>
        <begin position="756"/>
        <end position="765"/>
    </location>
</feature>
<dbReference type="InterPro" id="IPR027482">
    <property type="entry name" value="Sec1-like_dom2"/>
</dbReference>
<dbReference type="Gene3D" id="1.25.40.60">
    <property type="match status" value="1"/>
</dbReference>
<accession>A0A9W6T159</accession>
<evidence type="ECO:0000256" key="2">
    <source>
        <dbReference type="SAM" id="MobiDB-lite"/>
    </source>
</evidence>
<dbReference type="Proteomes" id="UP001165120">
    <property type="component" value="Unassembled WGS sequence"/>
</dbReference>
<comment type="caution">
    <text evidence="3">The sequence shown here is derived from an EMBL/GenBank/DDBJ whole genome shotgun (WGS) entry which is preliminary data.</text>
</comment>
<evidence type="ECO:0000313" key="4">
    <source>
        <dbReference type="Proteomes" id="UP001165120"/>
    </source>
</evidence>